<dbReference type="EMBL" id="CADEPI010000400">
    <property type="protein sequence ID" value="CAB3385240.1"/>
    <property type="molecule type" value="Genomic_DNA"/>
</dbReference>
<dbReference type="AlphaFoldDB" id="A0A8S1DRS5"/>
<proteinExistence type="predicted"/>
<dbReference type="Proteomes" id="UP000494165">
    <property type="component" value="Unassembled WGS sequence"/>
</dbReference>
<protein>
    <submittedName>
        <fullName evidence="1">Uncharacterized protein</fullName>
    </submittedName>
</protein>
<evidence type="ECO:0000313" key="1">
    <source>
        <dbReference type="EMBL" id="CAB3385240.1"/>
    </source>
</evidence>
<name>A0A8S1DRS5_9INSE</name>
<organism evidence="1 2">
    <name type="scientific">Cloeon dipterum</name>
    <dbReference type="NCBI Taxonomy" id="197152"/>
    <lineage>
        <taxon>Eukaryota</taxon>
        <taxon>Metazoa</taxon>
        <taxon>Ecdysozoa</taxon>
        <taxon>Arthropoda</taxon>
        <taxon>Hexapoda</taxon>
        <taxon>Insecta</taxon>
        <taxon>Pterygota</taxon>
        <taxon>Palaeoptera</taxon>
        <taxon>Ephemeroptera</taxon>
        <taxon>Pisciforma</taxon>
        <taxon>Baetidae</taxon>
        <taxon>Cloeon</taxon>
    </lineage>
</organism>
<sequence length="105" mass="12258">MSRIGAEFSQNFNLDDLWSALMWASNRRIGGLRVDKSIPEMDALGPAPFRGHRGTPPKDPERRLVVVRSRFFRFFSHYTATKTCLFAHHQFSSQRLDDRRLTFTE</sequence>
<comment type="caution">
    <text evidence="1">The sequence shown here is derived from an EMBL/GenBank/DDBJ whole genome shotgun (WGS) entry which is preliminary data.</text>
</comment>
<reference evidence="1 2" key="1">
    <citation type="submission" date="2020-04" db="EMBL/GenBank/DDBJ databases">
        <authorList>
            <person name="Alioto T."/>
            <person name="Alioto T."/>
            <person name="Gomez Garrido J."/>
        </authorList>
    </citation>
    <scope>NUCLEOTIDE SEQUENCE [LARGE SCALE GENOMIC DNA]</scope>
</reference>
<evidence type="ECO:0000313" key="2">
    <source>
        <dbReference type="Proteomes" id="UP000494165"/>
    </source>
</evidence>
<accession>A0A8S1DRS5</accession>
<gene>
    <name evidence="1" type="ORF">CLODIP_2_CD01327</name>
</gene>
<keyword evidence="2" id="KW-1185">Reference proteome</keyword>